<feature type="transmembrane region" description="Helical" evidence="1">
    <location>
        <begin position="197"/>
        <end position="213"/>
    </location>
</feature>
<protein>
    <submittedName>
        <fullName evidence="2">Uncharacterized protein</fullName>
    </submittedName>
</protein>
<accession>A0A9X4AM11</accession>
<proteinExistence type="predicted"/>
<reference evidence="2" key="1">
    <citation type="submission" date="2022-06" db="EMBL/GenBank/DDBJ databases">
        <title>Aquibacillus sp. a new bacterium isolated from soil saline samples.</title>
        <authorList>
            <person name="Galisteo C."/>
            <person name="De La Haba R."/>
            <person name="Sanchez-Porro C."/>
            <person name="Ventosa A."/>
        </authorList>
    </citation>
    <scope>NUCLEOTIDE SEQUENCE</scope>
    <source>
        <strain evidence="2">3ASR75-11</strain>
    </source>
</reference>
<feature type="transmembrane region" description="Helical" evidence="1">
    <location>
        <begin position="6"/>
        <end position="30"/>
    </location>
</feature>
<evidence type="ECO:0000313" key="2">
    <source>
        <dbReference type="EMBL" id="MDC3424344.1"/>
    </source>
</evidence>
<keyword evidence="1" id="KW-1133">Transmembrane helix</keyword>
<dbReference type="RefSeq" id="WP_272436149.1">
    <property type="nucleotide sequence ID" value="NZ_JAMQKB010000005.1"/>
</dbReference>
<name>A0A9X4AM11_9BACI</name>
<evidence type="ECO:0000313" key="3">
    <source>
        <dbReference type="Proteomes" id="UP001145050"/>
    </source>
</evidence>
<keyword evidence="1" id="KW-0812">Transmembrane</keyword>
<feature type="transmembrane region" description="Helical" evidence="1">
    <location>
        <begin position="141"/>
        <end position="159"/>
    </location>
</feature>
<feature type="transmembrane region" description="Helical" evidence="1">
    <location>
        <begin position="78"/>
        <end position="98"/>
    </location>
</feature>
<feature type="transmembrane region" description="Helical" evidence="1">
    <location>
        <begin position="166"/>
        <end position="185"/>
    </location>
</feature>
<comment type="caution">
    <text evidence="2">The sequence shown here is derived from an EMBL/GenBank/DDBJ whole genome shotgun (WGS) entry which is preliminary data.</text>
</comment>
<feature type="transmembrane region" description="Helical" evidence="1">
    <location>
        <begin position="110"/>
        <end position="135"/>
    </location>
</feature>
<keyword evidence="1" id="KW-0472">Membrane</keyword>
<dbReference type="AlphaFoldDB" id="A0A9X4AM11"/>
<organism evidence="2 3">
    <name type="scientific">Terrihalobacillus insolitus</name>
    <dbReference type="NCBI Taxonomy" id="2950438"/>
    <lineage>
        <taxon>Bacteria</taxon>
        <taxon>Bacillati</taxon>
        <taxon>Bacillota</taxon>
        <taxon>Bacilli</taxon>
        <taxon>Bacillales</taxon>
        <taxon>Bacillaceae</taxon>
        <taxon>Terrihalobacillus</taxon>
    </lineage>
</organism>
<sequence>MPSAWLIGPLVIKSSLVIQIVSLGMGLVWFGFTSPFSKTETKKRLDEVGNLLIAFVISLFIGKIIINFSTFINDPLAILAYPSDSKAFYIAFLFTGLYAKIKIVKGSQHFFALLFSWINVFFAASFVYEFVQIIWGSSVHTWGYLGLLFVFLIIIISLQGQLPIEMLVFIAVLGWSAGQWLLSIFSNTTVFQFNLHPWFYGIICIGSIFLIIYKRKVKS</sequence>
<feature type="transmembrane region" description="Helical" evidence="1">
    <location>
        <begin position="51"/>
        <end position="72"/>
    </location>
</feature>
<keyword evidence="3" id="KW-1185">Reference proteome</keyword>
<dbReference type="Proteomes" id="UP001145050">
    <property type="component" value="Unassembled WGS sequence"/>
</dbReference>
<evidence type="ECO:0000256" key="1">
    <source>
        <dbReference type="SAM" id="Phobius"/>
    </source>
</evidence>
<gene>
    <name evidence="2" type="ORF">NC797_07455</name>
</gene>
<dbReference type="EMBL" id="JAMQKB010000005">
    <property type="protein sequence ID" value="MDC3424344.1"/>
    <property type="molecule type" value="Genomic_DNA"/>
</dbReference>